<evidence type="ECO:0000313" key="2">
    <source>
        <dbReference type="EMBL" id="HIR02324.1"/>
    </source>
</evidence>
<comment type="caution">
    <text evidence="2">The sequence shown here is derived from an EMBL/GenBank/DDBJ whole genome shotgun (WGS) entry which is preliminary data.</text>
</comment>
<proteinExistence type="predicted"/>
<evidence type="ECO:0000256" key="1">
    <source>
        <dbReference type="SAM" id="Phobius"/>
    </source>
</evidence>
<sequence length="119" mass="13388">MNIVLRLFLAVAAVGVLALVVRKVHKSEMQTGDSVFWVLFAGSFVILALFPQVAYFFSSVLGFASPSNFIFLYTIGVLVLQCFLLTAKVAHLRMKVNTLVQELALREHEQRRSEERQEG</sequence>
<dbReference type="InterPro" id="IPR019277">
    <property type="entry name" value="DUF2304"/>
</dbReference>
<organism evidence="2 3">
    <name type="scientific">Candidatus Aveggerthella stercoripullorum</name>
    <dbReference type="NCBI Taxonomy" id="2840688"/>
    <lineage>
        <taxon>Bacteria</taxon>
        <taxon>Bacillati</taxon>
        <taxon>Actinomycetota</taxon>
        <taxon>Coriobacteriia</taxon>
        <taxon>Eggerthellales</taxon>
        <taxon>Eggerthellaceae</taxon>
        <taxon>Eggerthellaceae incertae sedis</taxon>
        <taxon>Candidatus Aveggerthella</taxon>
    </lineage>
</organism>
<reference evidence="2" key="1">
    <citation type="submission" date="2020-10" db="EMBL/GenBank/DDBJ databases">
        <authorList>
            <person name="Gilroy R."/>
        </authorList>
    </citation>
    <scope>NUCLEOTIDE SEQUENCE</scope>
    <source>
        <strain evidence="2">ChiGjej1B1-2707</strain>
    </source>
</reference>
<feature type="transmembrane region" description="Helical" evidence="1">
    <location>
        <begin position="34"/>
        <end position="57"/>
    </location>
</feature>
<dbReference type="EMBL" id="DVGB01000106">
    <property type="protein sequence ID" value="HIR02324.1"/>
    <property type="molecule type" value="Genomic_DNA"/>
</dbReference>
<feature type="transmembrane region" description="Helical" evidence="1">
    <location>
        <begin position="69"/>
        <end position="90"/>
    </location>
</feature>
<accession>A0A9D1A1Z7</accession>
<dbReference type="Pfam" id="PF10066">
    <property type="entry name" value="DUF2304"/>
    <property type="match status" value="1"/>
</dbReference>
<gene>
    <name evidence="2" type="ORF">IAA69_08715</name>
</gene>
<keyword evidence="1" id="KW-0472">Membrane</keyword>
<name>A0A9D1A1Z7_9ACTN</name>
<protein>
    <submittedName>
        <fullName evidence="2">DUF2304 domain-containing protein</fullName>
    </submittedName>
</protein>
<keyword evidence="1" id="KW-1133">Transmembrane helix</keyword>
<evidence type="ECO:0000313" key="3">
    <source>
        <dbReference type="Proteomes" id="UP000824261"/>
    </source>
</evidence>
<dbReference type="Proteomes" id="UP000824261">
    <property type="component" value="Unassembled WGS sequence"/>
</dbReference>
<dbReference type="AlphaFoldDB" id="A0A9D1A1Z7"/>
<keyword evidence="1" id="KW-0812">Transmembrane</keyword>
<reference evidence="2" key="2">
    <citation type="journal article" date="2021" name="PeerJ">
        <title>Extensive microbial diversity within the chicken gut microbiome revealed by metagenomics and culture.</title>
        <authorList>
            <person name="Gilroy R."/>
            <person name="Ravi A."/>
            <person name="Getino M."/>
            <person name="Pursley I."/>
            <person name="Horton D.L."/>
            <person name="Alikhan N.F."/>
            <person name="Baker D."/>
            <person name="Gharbi K."/>
            <person name="Hall N."/>
            <person name="Watson M."/>
            <person name="Adriaenssens E.M."/>
            <person name="Foster-Nyarko E."/>
            <person name="Jarju S."/>
            <person name="Secka A."/>
            <person name="Antonio M."/>
            <person name="Oren A."/>
            <person name="Chaudhuri R.R."/>
            <person name="La Ragione R."/>
            <person name="Hildebrand F."/>
            <person name="Pallen M.J."/>
        </authorList>
    </citation>
    <scope>NUCLEOTIDE SEQUENCE</scope>
    <source>
        <strain evidence="2">ChiGjej1B1-2707</strain>
    </source>
</reference>